<protein>
    <submittedName>
        <fullName evidence="3">Uncharacterized protein</fullName>
    </submittedName>
</protein>
<dbReference type="Proteomes" id="UP000008068">
    <property type="component" value="Unassembled WGS sequence"/>
</dbReference>
<keyword evidence="4" id="KW-1185">Reference proteome</keyword>
<keyword evidence="1" id="KW-0175">Coiled coil</keyword>
<evidence type="ECO:0000256" key="2">
    <source>
        <dbReference type="SAM" id="MobiDB-lite"/>
    </source>
</evidence>
<dbReference type="InParanoid" id="G0P300"/>
<gene>
    <name evidence="3" type="ORF">CAEBREN_14532</name>
</gene>
<sequence>MKIKLSMDGKRKTNIDSNKKPKVPGLLSNQTLEAVSQDNVRLREKLQEFGDSKAKKQELELQEFSLDIKQLEETETGKKSKMFNVYLLKIFSENLKKDREQCRESKTKAEALVKLGKQCYYNDMNTVVADYKKNSLNFYDQPTGNIEIKDLH</sequence>
<dbReference type="HOGENOM" id="CLU_1723934_0_0_1"/>
<reference evidence="4" key="1">
    <citation type="submission" date="2011-07" db="EMBL/GenBank/DDBJ databases">
        <authorList>
            <consortium name="Caenorhabditis brenneri Sequencing and Analysis Consortium"/>
            <person name="Wilson R.K."/>
        </authorList>
    </citation>
    <scope>NUCLEOTIDE SEQUENCE [LARGE SCALE GENOMIC DNA]</scope>
    <source>
        <strain evidence="4">PB2801</strain>
    </source>
</reference>
<organism evidence="4">
    <name type="scientific">Caenorhabditis brenneri</name>
    <name type="common">Nematode worm</name>
    <dbReference type="NCBI Taxonomy" id="135651"/>
    <lineage>
        <taxon>Eukaryota</taxon>
        <taxon>Metazoa</taxon>
        <taxon>Ecdysozoa</taxon>
        <taxon>Nematoda</taxon>
        <taxon>Chromadorea</taxon>
        <taxon>Rhabditida</taxon>
        <taxon>Rhabditina</taxon>
        <taxon>Rhabditomorpha</taxon>
        <taxon>Rhabditoidea</taxon>
        <taxon>Rhabditidae</taxon>
        <taxon>Peloderinae</taxon>
        <taxon>Caenorhabditis</taxon>
    </lineage>
</organism>
<evidence type="ECO:0000313" key="3">
    <source>
        <dbReference type="EMBL" id="EGT43457.1"/>
    </source>
</evidence>
<dbReference type="AlphaFoldDB" id="G0P300"/>
<feature type="compositionally biased region" description="Basic and acidic residues" evidence="2">
    <location>
        <begin position="1"/>
        <end position="19"/>
    </location>
</feature>
<feature type="coiled-coil region" evidence="1">
    <location>
        <begin position="42"/>
        <end position="112"/>
    </location>
</feature>
<evidence type="ECO:0000256" key="1">
    <source>
        <dbReference type="SAM" id="Coils"/>
    </source>
</evidence>
<evidence type="ECO:0000313" key="4">
    <source>
        <dbReference type="Proteomes" id="UP000008068"/>
    </source>
</evidence>
<feature type="region of interest" description="Disordered" evidence="2">
    <location>
        <begin position="1"/>
        <end position="25"/>
    </location>
</feature>
<proteinExistence type="predicted"/>
<name>G0P300_CAEBE</name>
<accession>G0P300</accession>
<dbReference type="EMBL" id="GL380033">
    <property type="protein sequence ID" value="EGT43457.1"/>
    <property type="molecule type" value="Genomic_DNA"/>
</dbReference>